<dbReference type="GO" id="GO:0003714">
    <property type="term" value="F:transcription corepressor activity"/>
    <property type="evidence" value="ECO:0007669"/>
    <property type="project" value="InterPro"/>
</dbReference>
<sequence>MDLQSSNPPYALPPPFSPPLSAHRSSADSHKAASIDIDMMRSDDRSTRAGSVLSGMSIEDMEAAETLNNLSQKYHSPRQPQQQQRQQQPPTLVQSHTTFDSDQPEPLLRLFTSQYPWTRPLINGSLSAYKTTQSYIPGAEWTERNVGLPIAGTVARISGVEGGLRWALQPKRDGKSSNKPSDVEKGYSDVASDGTNRTNSEMGYPDSLPAYNPGDRSPPYTEQQALLKAHDERQPPPGWRQQLMVSTSGLGIAMSEESIRSLRYCLSWLRWANGRLGEAIQNLKNLLERWDEGVTPGEQPPTMSVANMTQTQEERRQAALSARIAALKADVLQTLKHVVGIVSNYAGGALPQNARDLVHRHLISLPQRFSLANRVGGEEDPANAAEAGSSEAVKSGRRVMVLAQEGLDMMTQVSRVVNDTLVSAEGWCEKLGRRVDRQQAQPPQLALGDEKMETEETADGSMAERRSDTLPPSEGGREVQDVQMTM</sequence>
<evidence type="ECO:0000313" key="3">
    <source>
        <dbReference type="Proteomes" id="UP000053789"/>
    </source>
</evidence>
<dbReference type="PANTHER" id="PTHR38406:SF1">
    <property type="entry name" value="TRANSCRIPTIONAL REPRESSOR OPI1"/>
    <property type="match status" value="1"/>
</dbReference>
<dbReference type="AlphaFoldDB" id="A0A0D2ESL2"/>
<organism evidence="2 3">
    <name type="scientific">Cladophialophora bantiana (strain ATCC 10958 / CBS 173.52 / CDC B-1940 / NIH 8579)</name>
    <name type="common">Xylohypha bantiana</name>
    <dbReference type="NCBI Taxonomy" id="1442370"/>
    <lineage>
        <taxon>Eukaryota</taxon>
        <taxon>Fungi</taxon>
        <taxon>Dikarya</taxon>
        <taxon>Ascomycota</taxon>
        <taxon>Pezizomycotina</taxon>
        <taxon>Eurotiomycetes</taxon>
        <taxon>Chaetothyriomycetidae</taxon>
        <taxon>Chaetothyriales</taxon>
        <taxon>Herpotrichiellaceae</taxon>
        <taxon>Cladophialophora</taxon>
    </lineage>
</organism>
<dbReference type="GO" id="GO:0030968">
    <property type="term" value="P:endoplasmic reticulum unfolded protein response"/>
    <property type="evidence" value="ECO:0007669"/>
    <property type="project" value="TreeGrafter"/>
</dbReference>
<dbReference type="Pfam" id="PF08618">
    <property type="entry name" value="Opi1"/>
    <property type="match status" value="2"/>
</dbReference>
<feature type="region of interest" description="Disordered" evidence="1">
    <location>
        <begin position="168"/>
        <end position="220"/>
    </location>
</feature>
<feature type="compositionally biased region" description="Basic and acidic residues" evidence="1">
    <location>
        <begin position="25"/>
        <end position="47"/>
    </location>
</feature>
<dbReference type="GO" id="GO:0005783">
    <property type="term" value="C:endoplasmic reticulum"/>
    <property type="evidence" value="ECO:0007669"/>
    <property type="project" value="TreeGrafter"/>
</dbReference>
<keyword evidence="3" id="KW-1185">Reference proteome</keyword>
<feature type="region of interest" description="Disordered" evidence="1">
    <location>
        <begin position="1"/>
        <end position="106"/>
    </location>
</feature>
<dbReference type="Proteomes" id="UP000053789">
    <property type="component" value="Unassembled WGS sequence"/>
</dbReference>
<dbReference type="RefSeq" id="XP_016619535.1">
    <property type="nucleotide sequence ID" value="XM_016764453.1"/>
</dbReference>
<feature type="compositionally biased region" description="Low complexity" evidence="1">
    <location>
        <begin position="77"/>
        <end position="90"/>
    </location>
</feature>
<evidence type="ECO:0000313" key="2">
    <source>
        <dbReference type="EMBL" id="KIW92866.1"/>
    </source>
</evidence>
<accession>A0A0D2ESL2</accession>
<dbReference type="GO" id="GO:0006357">
    <property type="term" value="P:regulation of transcription by RNA polymerase II"/>
    <property type="evidence" value="ECO:0007669"/>
    <property type="project" value="TreeGrafter"/>
</dbReference>
<dbReference type="HOGENOM" id="CLU_015714_2_0_1"/>
<feature type="compositionally biased region" description="Basic and acidic residues" evidence="1">
    <location>
        <begin position="170"/>
        <end position="187"/>
    </location>
</feature>
<protein>
    <recommendedName>
        <fullName evidence="4">Clock controled protein (Ccg-8)</fullName>
    </recommendedName>
</protein>
<feature type="region of interest" description="Disordered" evidence="1">
    <location>
        <begin position="434"/>
        <end position="486"/>
    </location>
</feature>
<feature type="compositionally biased region" description="Polar residues" evidence="1">
    <location>
        <begin position="91"/>
        <end position="101"/>
    </location>
</feature>
<gene>
    <name evidence="2" type="ORF">Z519_06715</name>
</gene>
<proteinExistence type="predicted"/>
<dbReference type="VEuPathDB" id="FungiDB:Z519_06715"/>
<name>A0A0D2ESL2_CLAB1</name>
<dbReference type="GO" id="GO:0005634">
    <property type="term" value="C:nucleus"/>
    <property type="evidence" value="ECO:0007669"/>
    <property type="project" value="TreeGrafter"/>
</dbReference>
<dbReference type="OrthoDB" id="2441642at2759"/>
<dbReference type="InterPro" id="IPR013927">
    <property type="entry name" value="TF_Opi1_Ccg-8"/>
</dbReference>
<reference evidence="2" key="1">
    <citation type="submission" date="2015-01" db="EMBL/GenBank/DDBJ databases">
        <title>The Genome Sequence of Cladophialophora bantiana CBS 173.52.</title>
        <authorList>
            <consortium name="The Broad Institute Genomics Platform"/>
            <person name="Cuomo C."/>
            <person name="de Hoog S."/>
            <person name="Gorbushina A."/>
            <person name="Stielow B."/>
            <person name="Teixiera M."/>
            <person name="Abouelleil A."/>
            <person name="Chapman S.B."/>
            <person name="Priest M."/>
            <person name="Young S.K."/>
            <person name="Wortman J."/>
            <person name="Nusbaum C."/>
            <person name="Birren B."/>
        </authorList>
    </citation>
    <scope>NUCLEOTIDE SEQUENCE [LARGE SCALE GENOMIC DNA]</scope>
    <source>
        <strain evidence="2">CBS 173.52</strain>
    </source>
</reference>
<dbReference type="GeneID" id="27699643"/>
<dbReference type="PANTHER" id="PTHR38406">
    <property type="entry name" value="TRANSCRIPTIONAL REPRESSOR OPI1"/>
    <property type="match status" value="1"/>
</dbReference>
<evidence type="ECO:0000256" key="1">
    <source>
        <dbReference type="SAM" id="MobiDB-lite"/>
    </source>
</evidence>
<dbReference type="GO" id="GO:0008654">
    <property type="term" value="P:phospholipid biosynthetic process"/>
    <property type="evidence" value="ECO:0007669"/>
    <property type="project" value="TreeGrafter"/>
</dbReference>
<evidence type="ECO:0008006" key="4">
    <source>
        <dbReference type="Google" id="ProtNLM"/>
    </source>
</evidence>
<dbReference type="EMBL" id="KN846988">
    <property type="protein sequence ID" value="KIW92866.1"/>
    <property type="molecule type" value="Genomic_DNA"/>
</dbReference>